<evidence type="ECO:0000313" key="2">
    <source>
        <dbReference type="EMBL" id="MFC5431315.1"/>
    </source>
</evidence>
<gene>
    <name evidence="2" type="ORF">ACFPTO_21290</name>
</gene>
<organism evidence="2 3">
    <name type="scientific">Paraburkholderia denitrificans</name>
    <dbReference type="NCBI Taxonomy" id="694025"/>
    <lineage>
        <taxon>Bacteria</taxon>
        <taxon>Pseudomonadati</taxon>
        <taxon>Pseudomonadota</taxon>
        <taxon>Betaproteobacteria</taxon>
        <taxon>Burkholderiales</taxon>
        <taxon>Burkholderiaceae</taxon>
        <taxon>Paraburkholderia</taxon>
    </lineage>
</organism>
<keyword evidence="1" id="KW-1133">Transmembrane helix</keyword>
<protein>
    <recommendedName>
        <fullName evidence="4">Pilus assembly protein PilP</fullName>
    </recommendedName>
</protein>
<dbReference type="Proteomes" id="UP001596103">
    <property type="component" value="Unassembled WGS sequence"/>
</dbReference>
<evidence type="ECO:0000256" key="1">
    <source>
        <dbReference type="SAM" id="Phobius"/>
    </source>
</evidence>
<keyword evidence="3" id="KW-1185">Reference proteome</keyword>
<comment type="caution">
    <text evidence="2">The sequence shown here is derived from an EMBL/GenBank/DDBJ whole genome shotgun (WGS) entry which is preliminary data.</text>
</comment>
<name>A0ABW0JEK4_9BURK</name>
<accession>A0ABW0JEK4</accession>
<feature type="transmembrane region" description="Helical" evidence="1">
    <location>
        <begin position="37"/>
        <end position="59"/>
    </location>
</feature>
<proteinExistence type="predicted"/>
<reference evidence="3" key="1">
    <citation type="journal article" date="2019" name="Int. J. Syst. Evol. Microbiol.">
        <title>The Global Catalogue of Microorganisms (GCM) 10K type strain sequencing project: providing services to taxonomists for standard genome sequencing and annotation.</title>
        <authorList>
            <consortium name="The Broad Institute Genomics Platform"/>
            <consortium name="The Broad Institute Genome Sequencing Center for Infectious Disease"/>
            <person name="Wu L."/>
            <person name="Ma J."/>
        </authorList>
    </citation>
    <scope>NUCLEOTIDE SEQUENCE [LARGE SCALE GENOMIC DNA]</scope>
    <source>
        <strain evidence="3">CCUG 56042</strain>
    </source>
</reference>
<dbReference type="EMBL" id="JBHSMP010000032">
    <property type="protein sequence ID" value="MFC5431315.1"/>
    <property type="molecule type" value="Genomic_DNA"/>
</dbReference>
<evidence type="ECO:0000313" key="3">
    <source>
        <dbReference type="Proteomes" id="UP001596103"/>
    </source>
</evidence>
<keyword evidence="1" id="KW-0472">Membrane</keyword>
<evidence type="ECO:0008006" key="4">
    <source>
        <dbReference type="Google" id="ProtNLM"/>
    </source>
</evidence>
<dbReference type="RefSeq" id="WP_377714443.1">
    <property type="nucleotide sequence ID" value="NZ_JBHSMP010000032.1"/>
</dbReference>
<dbReference type="Gene3D" id="2.30.30.830">
    <property type="match status" value="1"/>
</dbReference>
<sequence length="291" mass="30141">MSGVLMTHHGLTAYVGFEALRDWMRVHAWSVRRRTGVAAALALTAALSAGVACVAVDFVGVRAARSELHEAEHALADAQRAVARLPVLTQSLRQAGSGATYGNLKNSAADEVRRVSGLTANAGLALSTLEPSGSGGAGAESFQAMKLVAQGSFSQVRAFLAGLSMQPELVVPGELTIKRNGERLSVAATLQVFDGLPPAQPGTTGSVSDRVTFDPFANSIADGTGDGSLRLTGVLQDRAGRIALIESASGTKAVQVGQMFAGARVERIETSRVVLTSGGTSQTLTWAEEVK</sequence>
<keyword evidence="1" id="KW-0812">Transmembrane</keyword>